<dbReference type="InterPro" id="IPR050950">
    <property type="entry name" value="HTH-type_LysR_regulators"/>
</dbReference>
<dbReference type="InterPro" id="IPR005119">
    <property type="entry name" value="LysR_subst-bd"/>
</dbReference>
<dbReference type="SUPFAM" id="SSF53850">
    <property type="entry name" value="Periplasmic binding protein-like II"/>
    <property type="match status" value="1"/>
</dbReference>
<dbReference type="Gene3D" id="1.10.10.10">
    <property type="entry name" value="Winged helix-like DNA-binding domain superfamily/Winged helix DNA-binding domain"/>
    <property type="match status" value="1"/>
</dbReference>
<gene>
    <name evidence="6" type="ORF">ACFPJ4_07375</name>
</gene>
<evidence type="ECO:0000256" key="2">
    <source>
        <dbReference type="ARBA" id="ARBA00023015"/>
    </source>
</evidence>
<dbReference type="Gene3D" id="3.40.190.290">
    <property type="match status" value="1"/>
</dbReference>
<proteinExistence type="inferred from homology"/>
<comment type="caution">
    <text evidence="6">The sequence shown here is derived from an EMBL/GenBank/DDBJ whole genome shotgun (WGS) entry which is preliminary data.</text>
</comment>
<evidence type="ECO:0000259" key="5">
    <source>
        <dbReference type="PROSITE" id="PS50931"/>
    </source>
</evidence>
<dbReference type="RefSeq" id="WP_386739716.1">
    <property type="nucleotide sequence ID" value="NZ_JBHSMG010000001.1"/>
</dbReference>
<dbReference type="InterPro" id="IPR000847">
    <property type="entry name" value="LysR_HTH_N"/>
</dbReference>
<dbReference type="InterPro" id="IPR036390">
    <property type="entry name" value="WH_DNA-bd_sf"/>
</dbReference>
<dbReference type="Pfam" id="PF00126">
    <property type="entry name" value="HTH_1"/>
    <property type="match status" value="1"/>
</dbReference>
<keyword evidence="4" id="KW-0804">Transcription</keyword>
<keyword evidence="7" id="KW-1185">Reference proteome</keyword>
<organism evidence="6 7">
    <name type="scientific">Lysinimonas soli</name>
    <dbReference type="NCBI Taxonomy" id="1074233"/>
    <lineage>
        <taxon>Bacteria</taxon>
        <taxon>Bacillati</taxon>
        <taxon>Actinomycetota</taxon>
        <taxon>Actinomycetes</taxon>
        <taxon>Micrococcales</taxon>
        <taxon>Microbacteriaceae</taxon>
        <taxon>Lysinimonas</taxon>
    </lineage>
</organism>
<keyword evidence="3" id="KW-0238">DNA-binding</keyword>
<evidence type="ECO:0000256" key="3">
    <source>
        <dbReference type="ARBA" id="ARBA00023125"/>
    </source>
</evidence>
<dbReference type="PRINTS" id="PR00039">
    <property type="entry name" value="HTHLYSR"/>
</dbReference>
<protein>
    <submittedName>
        <fullName evidence="6">LysR family transcriptional regulator</fullName>
    </submittedName>
</protein>
<dbReference type="Pfam" id="PF03466">
    <property type="entry name" value="LysR_substrate"/>
    <property type="match status" value="1"/>
</dbReference>
<evidence type="ECO:0000313" key="6">
    <source>
        <dbReference type="EMBL" id="MFC5502058.1"/>
    </source>
</evidence>
<evidence type="ECO:0000256" key="1">
    <source>
        <dbReference type="ARBA" id="ARBA00009437"/>
    </source>
</evidence>
<evidence type="ECO:0000256" key="4">
    <source>
        <dbReference type="ARBA" id="ARBA00023163"/>
    </source>
</evidence>
<dbReference type="InterPro" id="IPR036388">
    <property type="entry name" value="WH-like_DNA-bd_sf"/>
</dbReference>
<dbReference type="Proteomes" id="UP001596039">
    <property type="component" value="Unassembled WGS sequence"/>
</dbReference>
<keyword evidence="2" id="KW-0805">Transcription regulation</keyword>
<accession>A0ABW0NRX0</accession>
<feature type="domain" description="HTH lysR-type" evidence="5">
    <location>
        <begin position="1"/>
        <end position="58"/>
    </location>
</feature>
<reference evidence="7" key="1">
    <citation type="journal article" date="2019" name="Int. J. Syst. Evol. Microbiol.">
        <title>The Global Catalogue of Microorganisms (GCM) 10K type strain sequencing project: providing services to taxonomists for standard genome sequencing and annotation.</title>
        <authorList>
            <consortium name="The Broad Institute Genomics Platform"/>
            <consortium name="The Broad Institute Genome Sequencing Center for Infectious Disease"/>
            <person name="Wu L."/>
            <person name="Ma J."/>
        </authorList>
    </citation>
    <scope>NUCLEOTIDE SEQUENCE [LARGE SCALE GENOMIC DNA]</scope>
    <source>
        <strain evidence="7">CGMCC 4.6997</strain>
    </source>
</reference>
<name>A0ABW0NRX0_9MICO</name>
<dbReference type="SUPFAM" id="SSF46785">
    <property type="entry name" value="Winged helix' DNA-binding domain"/>
    <property type="match status" value="1"/>
</dbReference>
<comment type="similarity">
    <text evidence="1">Belongs to the LysR transcriptional regulatory family.</text>
</comment>
<dbReference type="EMBL" id="JBHSMG010000001">
    <property type="protein sequence ID" value="MFC5502058.1"/>
    <property type="molecule type" value="Genomic_DNA"/>
</dbReference>
<dbReference type="PANTHER" id="PTHR30419:SF31">
    <property type="entry name" value="BLR3139 PROTEIN"/>
    <property type="match status" value="1"/>
</dbReference>
<dbReference type="PANTHER" id="PTHR30419">
    <property type="entry name" value="HTH-TYPE TRANSCRIPTIONAL REGULATOR YBHD"/>
    <property type="match status" value="1"/>
</dbReference>
<sequence length="304" mass="32802">MDLRQLEYFLAVAEEQQFTRAAALRRVSQSGLSASIRTLEDELQAPLFIRTTRSVELTDAGRALLPHARSLIAQAAAGRDAVVATRGDVTGELRIGAEQCIGVVDVPELLGRFHARYPKVRVGFQQAGALELMDQLRAGAADVVFVADAASGPRSAASSLVTRRELATEPMIALCSPQSPLAKRSRVTLPELAGEVFVDFEPSWAIRAINDAAFGERGLTREVRFTVNDVHTLLDLVHRRLGVALVPRPIASKPQAEGLVSVPLERAFEGERLPEWTLSVATIAGDRDAGVASRLIELLPESSG</sequence>
<evidence type="ECO:0000313" key="7">
    <source>
        <dbReference type="Proteomes" id="UP001596039"/>
    </source>
</evidence>
<dbReference type="PROSITE" id="PS50931">
    <property type="entry name" value="HTH_LYSR"/>
    <property type="match status" value="1"/>
</dbReference>